<feature type="transmembrane region" description="Helical" evidence="12">
    <location>
        <begin position="387"/>
        <end position="409"/>
    </location>
</feature>
<evidence type="ECO:0000256" key="8">
    <source>
        <dbReference type="ARBA" id="ARBA00022989"/>
    </source>
</evidence>
<dbReference type="InterPro" id="IPR003593">
    <property type="entry name" value="AAA+_ATPase"/>
</dbReference>
<feature type="transmembrane region" description="Helical" evidence="12">
    <location>
        <begin position="1018"/>
        <end position="1041"/>
    </location>
</feature>
<dbReference type="SMART" id="SM00382">
    <property type="entry name" value="AAA"/>
    <property type="match status" value="2"/>
</dbReference>
<gene>
    <name evidence="16" type="ORF">PEVE_00031653</name>
</gene>
<keyword evidence="9 12" id="KW-0472">Membrane</keyword>
<evidence type="ECO:0000313" key="17">
    <source>
        <dbReference type="Proteomes" id="UP001159427"/>
    </source>
</evidence>
<feature type="transmembrane region" description="Helical" evidence="12">
    <location>
        <begin position="363"/>
        <end position="381"/>
    </location>
</feature>
<evidence type="ECO:0000313" key="16">
    <source>
        <dbReference type="EMBL" id="CAH3027482.1"/>
    </source>
</evidence>
<evidence type="ECO:0000259" key="15">
    <source>
        <dbReference type="PROSITE" id="PS50929"/>
    </source>
</evidence>
<comment type="subcellular location">
    <subcellularLocation>
        <location evidence="1">Vacuole membrane</location>
        <topology evidence="1">Multi-pass membrane protein</topology>
    </subcellularLocation>
</comment>
<name>A0ABN8MCT5_9CNID</name>
<dbReference type="PANTHER" id="PTHR24223:SF443">
    <property type="entry name" value="MULTIDRUG-RESISTANCE LIKE PROTEIN 1, ISOFORM I"/>
    <property type="match status" value="1"/>
</dbReference>
<keyword evidence="4 12" id="KW-0812">Transmembrane</keyword>
<evidence type="ECO:0000256" key="3">
    <source>
        <dbReference type="ARBA" id="ARBA00022448"/>
    </source>
</evidence>
<dbReference type="SUPFAM" id="SSF52540">
    <property type="entry name" value="P-loop containing nucleoside triphosphate hydrolases"/>
    <property type="match status" value="2"/>
</dbReference>
<evidence type="ECO:0000256" key="1">
    <source>
        <dbReference type="ARBA" id="ARBA00004128"/>
    </source>
</evidence>
<evidence type="ECO:0000256" key="6">
    <source>
        <dbReference type="ARBA" id="ARBA00022741"/>
    </source>
</evidence>
<accession>A0ABN8MCT5</accession>
<dbReference type="Gene3D" id="3.40.50.300">
    <property type="entry name" value="P-loop containing nucleotide triphosphate hydrolases"/>
    <property type="match status" value="2"/>
</dbReference>
<dbReference type="InterPro" id="IPR036640">
    <property type="entry name" value="ABC1_TM_sf"/>
</dbReference>
<evidence type="ECO:0000256" key="9">
    <source>
        <dbReference type="ARBA" id="ARBA00023136"/>
    </source>
</evidence>
<dbReference type="InterPro" id="IPR003439">
    <property type="entry name" value="ABC_transporter-like_ATP-bd"/>
</dbReference>
<evidence type="ECO:0000256" key="12">
    <source>
        <dbReference type="SAM" id="Phobius"/>
    </source>
</evidence>
<feature type="transmembrane region" description="Helical" evidence="12">
    <location>
        <begin position="1168"/>
        <end position="1188"/>
    </location>
</feature>
<dbReference type="InterPro" id="IPR036028">
    <property type="entry name" value="SH3-like_dom_sf"/>
</dbReference>
<dbReference type="Gene3D" id="2.30.30.40">
    <property type="entry name" value="SH3 Domains"/>
    <property type="match status" value="1"/>
</dbReference>
<keyword evidence="5" id="KW-0677">Repeat</keyword>
<evidence type="ECO:0000256" key="5">
    <source>
        <dbReference type="ARBA" id="ARBA00022737"/>
    </source>
</evidence>
<feature type="transmembrane region" description="Helical" evidence="12">
    <location>
        <begin position="285"/>
        <end position="303"/>
    </location>
</feature>
<dbReference type="CDD" id="cd03250">
    <property type="entry name" value="ABCC_MRP_domain1"/>
    <property type="match status" value="1"/>
</dbReference>
<feature type="transmembrane region" description="Helical" evidence="12">
    <location>
        <begin position="1253"/>
        <end position="1274"/>
    </location>
</feature>
<evidence type="ECO:0000256" key="4">
    <source>
        <dbReference type="ARBA" id="ARBA00022692"/>
    </source>
</evidence>
<evidence type="ECO:0000259" key="13">
    <source>
        <dbReference type="PROSITE" id="PS50002"/>
    </source>
</evidence>
<keyword evidence="8 12" id="KW-1133">Transmembrane helix</keyword>
<feature type="domain" description="ABC transporter" evidence="14">
    <location>
        <begin position="563"/>
        <end position="788"/>
    </location>
</feature>
<dbReference type="PROSITE" id="PS00211">
    <property type="entry name" value="ABC_TRANSPORTER_1"/>
    <property type="match status" value="1"/>
</dbReference>
<dbReference type="CDD" id="cd18603">
    <property type="entry name" value="ABC_6TM_MRP1_2_3_6_D2_like"/>
    <property type="match status" value="1"/>
</dbReference>
<keyword evidence="3" id="KW-0813">Transport</keyword>
<keyword evidence="7" id="KW-0067">ATP-binding</keyword>
<dbReference type="SUPFAM" id="SSF90123">
    <property type="entry name" value="ABC transporter transmembrane region"/>
    <property type="match status" value="2"/>
</dbReference>
<organism evidence="16 17">
    <name type="scientific">Porites evermanni</name>
    <dbReference type="NCBI Taxonomy" id="104178"/>
    <lineage>
        <taxon>Eukaryota</taxon>
        <taxon>Metazoa</taxon>
        <taxon>Cnidaria</taxon>
        <taxon>Anthozoa</taxon>
        <taxon>Hexacorallia</taxon>
        <taxon>Scleractinia</taxon>
        <taxon>Fungiina</taxon>
        <taxon>Poritidae</taxon>
        <taxon>Porites</taxon>
    </lineage>
</organism>
<feature type="region of interest" description="Disordered" evidence="11">
    <location>
        <begin position="796"/>
        <end position="822"/>
    </location>
</feature>
<feature type="transmembrane region" description="Helical" evidence="12">
    <location>
        <begin position="1070"/>
        <end position="1093"/>
    </location>
</feature>
<proteinExistence type="predicted"/>
<dbReference type="SMART" id="SM00326">
    <property type="entry name" value="SH3"/>
    <property type="match status" value="1"/>
</dbReference>
<comment type="caution">
    <text evidence="16">The sequence shown here is derived from an EMBL/GenBank/DDBJ whole genome shotgun (WGS) entry which is preliminary data.</text>
</comment>
<dbReference type="EMBL" id="CALNXI010000455">
    <property type="protein sequence ID" value="CAH3027482.1"/>
    <property type="molecule type" value="Genomic_DNA"/>
</dbReference>
<feature type="transmembrane region" description="Helical" evidence="12">
    <location>
        <begin position="1280"/>
        <end position="1302"/>
    </location>
</feature>
<dbReference type="Pfam" id="PF00005">
    <property type="entry name" value="ABC_tran"/>
    <property type="match status" value="2"/>
</dbReference>
<dbReference type="InterPro" id="IPR017871">
    <property type="entry name" value="ABC_transporter-like_CS"/>
</dbReference>
<feature type="transmembrane region" description="Helical" evidence="12">
    <location>
        <begin position="465"/>
        <end position="493"/>
    </location>
</feature>
<feature type="domain" description="ABC transmembrane type-1" evidence="15">
    <location>
        <begin position="1032"/>
        <end position="1310"/>
    </location>
</feature>
<reference evidence="16 17" key="1">
    <citation type="submission" date="2022-05" db="EMBL/GenBank/DDBJ databases">
        <authorList>
            <consortium name="Genoscope - CEA"/>
            <person name="William W."/>
        </authorList>
    </citation>
    <scope>NUCLEOTIDE SEQUENCE [LARGE SCALE GENOMIC DNA]</scope>
</reference>
<dbReference type="Gene3D" id="1.20.1560.10">
    <property type="entry name" value="ABC transporter type 1, transmembrane domain"/>
    <property type="match status" value="2"/>
</dbReference>
<keyword evidence="2 10" id="KW-0728">SH3 domain</keyword>
<sequence>MAAAKQKVRVIAVEDFDPFQHENSILTYELVKDAPKREAQLSFHKGQCFEILTKSVKSWWLYVRCTTSGSEEGFIPSAFVVPLKEDLGGDRLNHLMDCGEVLPTMVNRQLDLKFFPKVATLTTPNEMTESTRKPCPEKGANFFSRLTFWWLNRLIITGYRRALQEDDLWLLDERSQSHHVVPRLRKEWDQELRKSCRKSTLHGHMVEQDTERVCLQGDSDVRFAGKQGYESSLVKAMIRVFAPYFVIGIFFVLLKDVLLFIQPYLLRLLIEYTEDKGNDADAWKGYVYVVCFLVVQAFQVSLVQHSLHISFTSAMRVHTSIIGAVYNKAMCLSHISRRLSTAGEMVNLMAIDAQKVMQLVQSFNQIWSAPFQICVAIYFLYVTMGVATLAGVGVLLLLVPLNLLLARLVRNIQVKQLKHSDERIKLMNEVLSGIKVLKLYAWEESFINKITEIRNKELHHLRQSLYLNSAVGFTFICAPFLVSLATFAVYVLMGNELTAAKAFVAISLFNILRFPLSMLPRVVVNFIQAQVSVHRLEEFLKLGEIQPDNVIRNMPSHRTNIAILIENGTYCWERNKDIPVLKGINVNIPSGSLVAVVGQVGCGKSTLLSAILGETEKTDGLVYIKGSTAYVPQQPWIQNATLQENVLFGQSHDPQRYDHVIRACALTPDIDILSAGDLTEIGEKGINLSGGQKQRVSLARSVYFDADIYLLDDPLSAVDSHVGKHIFDHVIGPQGLLKEKTRVLVTHAVQYLPHMDQIIVLQDGVISEVGTYEELKSSHGWFAEFLDSYASENGCHNSSKMRGQTRREVSGSSPSAEIPNKPAFHRSVSCHLPGNVPHPRHQAATSHSEVNLERLAADKHTVKHSPIKQLQQLERQESLASLLSLNHQLSLCEGMDANDLVEEEFLFDGREIDEGDERHLQVKPLLQQRHSMVSGISVNSLLSMVEKVNHVTDTQVCPGNPAICITASEDGQVERQNVVSKEQLRNMECPTKIRKGRSDTARTTSDERSQAGTVKTSVIVAYISSLGVLCFILVLFCGVGAESSLIASRIWLAKWSSTNVTTSQQRDTFLGVYGAFGVGQLLLITTMNLLLAYSSVKAATNLHQGLLINIMHLPMQFFESTPLGRIVNRFSKDINSVDDKLPPILGRFLRTLLATLGTICVISYSTPLFLTCVAPLTVLYIFIQRFYVSTSRQLRRIESVSRSPIYSHFFETISGTSTIRAYSQQKRFITEIHRRVDKAHSAHYAYICANRWLALRLEFIGAAILFFASLFAVIARETIAPGLVGLSVAYALQITGSLNWLVRSTSEMETNIVSVERITEYTAIDREADWVIPTMRPADEWPHQGRIVVENVDVRYRENLPLVLKGINCAIATREKIGIVGRTGAGKSSLTLALFRILERAGGRIIIDDIDIAKIGLHHLRSRLTIIPQDPVLFSGTFRFNLDPFNNYSDEELWNVVEVTQLKTFITTHDKGLHLPILEGGENMSDSCIQIVHATKHLHFRNKNYFGVGATWTFDYLSKLFAKPPSNDWPRFSLLLTGSTPSWITIG</sequence>
<dbReference type="InterPro" id="IPR027417">
    <property type="entry name" value="P-loop_NTPase"/>
</dbReference>
<dbReference type="PROSITE" id="PS50002">
    <property type="entry name" value="SH3"/>
    <property type="match status" value="1"/>
</dbReference>
<feature type="transmembrane region" description="Helical" evidence="12">
    <location>
        <begin position="241"/>
        <end position="265"/>
    </location>
</feature>
<evidence type="ECO:0000256" key="10">
    <source>
        <dbReference type="PROSITE-ProRule" id="PRU00192"/>
    </source>
</evidence>
<dbReference type="PROSITE" id="PS50929">
    <property type="entry name" value="ABC_TM1F"/>
    <property type="match status" value="2"/>
</dbReference>
<evidence type="ECO:0000259" key="14">
    <source>
        <dbReference type="PROSITE" id="PS50893"/>
    </source>
</evidence>
<keyword evidence="17" id="KW-1185">Reference proteome</keyword>
<evidence type="ECO:0008006" key="18">
    <source>
        <dbReference type="Google" id="ProtNLM"/>
    </source>
</evidence>
<feature type="domain" description="SH3" evidence="13">
    <location>
        <begin position="5"/>
        <end position="85"/>
    </location>
</feature>
<dbReference type="PROSITE" id="PS50893">
    <property type="entry name" value="ABC_TRANSPORTER_2"/>
    <property type="match status" value="1"/>
</dbReference>
<dbReference type="PANTHER" id="PTHR24223">
    <property type="entry name" value="ATP-BINDING CASSETTE SUB-FAMILY C"/>
    <property type="match status" value="1"/>
</dbReference>
<evidence type="ECO:0000256" key="7">
    <source>
        <dbReference type="ARBA" id="ARBA00022840"/>
    </source>
</evidence>
<protein>
    <recommendedName>
        <fullName evidence="18">Multidrug resistance-associated protein 1</fullName>
    </recommendedName>
</protein>
<dbReference type="SUPFAM" id="SSF50044">
    <property type="entry name" value="SH3-domain"/>
    <property type="match status" value="1"/>
</dbReference>
<dbReference type="Proteomes" id="UP001159427">
    <property type="component" value="Unassembled WGS sequence"/>
</dbReference>
<evidence type="ECO:0000256" key="2">
    <source>
        <dbReference type="ARBA" id="ARBA00022443"/>
    </source>
</evidence>
<feature type="domain" description="ABC transmembrane type-1" evidence="15">
    <location>
        <begin position="246"/>
        <end position="528"/>
    </location>
</feature>
<evidence type="ECO:0000256" key="11">
    <source>
        <dbReference type="SAM" id="MobiDB-lite"/>
    </source>
</evidence>
<keyword evidence="6" id="KW-0547">Nucleotide-binding</keyword>
<dbReference type="Pfam" id="PF00664">
    <property type="entry name" value="ABC_membrane"/>
    <property type="match status" value="2"/>
</dbReference>
<dbReference type="CDD" id="cd18595">
    <property type="entry name" value="ABC_6TM_MRP1_2_3_6_D1_like"/>
    <property type="match status" value="1"/>
</dbReference>
<dbReference type="InterPro" id="IPR001452">
    <property type="entry name" value="SH3_domain"/>
</dbReference>
<dbReference type="InterPro" id="IPR011527">
    <property type="entry name" value="ABC1_TM_dom"/>
</dbReference>
<dbReference type="InterPro" id="IPR050173">
    <property type="entry name" value="ABC_transporter_C-like"/>
</dbReference>